<feature type="region of interest" description="Disordered" evidence="1">
    <location>
        <begin position="1"/>
        <end position="54"/>
    </location>
</feature>
<reference evidence="2 3" key="1">
    <citation type="submission" date="2018-09" db="EMBL/GenBank/DDBJ databases">
        <title>Complete genome sequence of Euzebya sp. DY32-46 isolated from seawater of Pacific Ocean.</title>
        <authorList>
            <person name="Xu L."/>
            <person name="Wu Y.-H."/>
            <person name="Xu X.-W."/>
        </authorList>
    </citation>
    <scope>NUCLEOTIDE SEQUENCE [LARGE SCALE GENOMIC DNA]</scope>
    <source>
        <strain evidence="2 3">DY32-46</strain>
    </source>
</reference>
<dbReference type="EMBL" id="CP031165">
    <property type="protein sequence ID" value="AXV06774.1"/>
    <property type="molecule type" value="Genomic_DNA"/>
</dbReference>
<proteinExistence type="predicted"/>
<evidence type="ECO:0000313" key="3">
    <source>
        <dbReference type="Proteomes" id="UP000264006"/>
    </source>
</evidence>
<gene>
    <name evidence="2" type="ORF">DVS28_a2090</name>
</gene>
<organism evidence="2 3">
    <name type="scientific">Euzebya pacifica</name>
    <dbReference type="NCBI Taxonomy" id="1608957"/>
    <lineage>
        <taxon>Bacteria</taxon>
        <taxon>Bacillati</taxon>
        <taxon>Actinomycetota</taxon>
        <taxon>Nitriliruptoria</taxon>
        <taxon>Euzebyales</taxon>
    </lineage>
</organism>
<dbReference type="Proteomes" id="UP000264006">
    <property type="component" value="Chromosome"/>
</dbReference>
<evidence type="ECO:0000256" key="1">
    <source>
        <dbReference type="SAM" id="MobiDB-lite"/>
    </source>
</evidence>
<keyword evidence="3" id="KW-1185">Reference proteome</keyword>
<accession>A0A346XX27</accession>
<name>A0A346XX27_9ACTN</name>
<protein>
    <submittedName>
        <fullName evidence="2">Uncharacterized protein</fullName>
    </submittedName>
</protein>
<dbReference type="AlphaFoldDB" id="A0A346XX27"/>
<dbReference type="KEGG" id="euz:DVS28_a2090"/>
<sequence length="54" mass="5971">MSRFPWRGQYGLGGRFDTAPLDPCPTDKTPNARPDGRAHGQTLRGATPRCSRSR</sequence>
<evidence type="ECO:0000313" key="2">
    <source>
        <dbReference type="EMBL" id="AXV06774.1"/>
    </source>
</evidence>